<evidence type="ECO:0000256" key="1">
    <source>
        <dbReference type="ARBA" id="ARBA00022679"/>
    </source>
</evidence>
<dbReference type="EMBL" id="CP011509">
    <property type="protein sequence ID" value="AKJ05052.1"/>
    <property type="molecule type" value="Genomic_DNA"/>
</dbReference>
<name>A0AAC8TGC6_9BACT</name>
<evidence type="ECO:0000256" key="2">
    <source>
        <dbReference type="ARBA" id="ARBA00022695"/>
    </source>
</evidence>
<dbReference type="GO" id="GO:0005524">
    <property type="term" value="F:ATP binding"/>
    <property type="evidence" value="ECO:0007669"/>
    <property type="project" value="UniProtKB-KW"/>
</dbReference>
<dbReference type="PANTHER" id="PTHR30621">
    <property type="entry name" value="GLUTAMINE SYNTHETASE ADENYLYLTRANSFERASE"/>
    <property type="match status" value="1"/>
</dbReference>
<dbReference type="Gene3D" id="1.20.120.330">
    <property type="entry name" value="Nucleotidyltransferases domain 2"/>
    <property type="match status" value="2"/>
</dbReference>
<dbReference type="InterPro" id="IPR023057">
    <property type="entry name" value="GlnE"/>
</dbReference>
<feature type="domain" description="Glutamate-ammonia ligase adenylyltransferase repeated" evidence="7">
    <location>
        <begin position="590"/>
        <end position="832"/>
    </location>
</feature>
<keyword evidence="2 9" id="KW-0548">Nucleotidyltransferase</keyword>
<evidence type="ECO:0000256" key="5">
    <source>
        <dbReference type="ARBA" id="ARBA00022842"/>
    </source>
</evidence>
<evidence type="ECO:0000259" key="7">
    <source>
        <dbReference type="Pfam" id="PF03710"/>
    </source>
</evidence>
<evidence type="ECO:0000256" key="4">
    <source>
        <dbReference type="ARBA" id="ARBA00022840"/>
    </source>
</evidence>
<accession>A0AAC8TGC6</accession>
<dbReference type="GO" id="GO:0005829">
    <property type="term" value="C:cytosol"/>
    <property type="evidence" value="ECO:0007669"/>
    <property type="project" value="TreeGrafter"/>
</dbReference>
<feature type="domain" description="PII-uridylyltransferase/Glutamine-synthetase adenylyltransferase" evidence="8">
    <location>
        <begin position="860"/>
        <end position="1003"/>
    </location>
</feature>
<keyword evidence="4" id="KW-0067">ATP-binding</keyword>
<dbReference type="InterPro" id="IPR043519">
    <property type="entry name" value="NT_sf"/>
</dbReference>
<dbReference type="InterPro" id="IPR013546">
    <property type="entry name" value="PII_UdlTrfase/GS_AdlTrfase"/>
</dbReference>
<dbReference type="Gene3D" id="3.30.460.10">
    <property type="entry name" value="Beta Polymerase, domain 2"/>
    <property type="match status" value="2"/>
</dbReference>
<feature type="domain" description="Glutamate-ammonia ligase adenylyltransferase repeated" evidence="7">
    <location>
        <begin position="78"/>
        <end position="319"/>
    </location>
</feature>
<keyword evidence="1" id="KW-0808">Transferase</keyword>
<dbReference type="Proteomes" id="UP000035579">
    <property type="component" value="Chromosome"/>
</dbReference>
<dbReference type="EMBL" id="QUMU01000002">
    <property type="protein sequence ID" value="REG35755.1"/>
    <property type="molecule type" value="Genomic_DNA"/>
</dbReference>
<dbReference type="SUPFAM" id="SSF81593">
    <property type="entry name" value="Nucleotidyltransferase substrate binding subunit/domain"/>
    <property type="match status" value="2"/>
</dbReference>
<dbReference type="NCBIfam" id="NF008292">
    <property type="entry name" value="PRK11072.1"/>
    <property type="match status" value="1"/>
</dbReference>
<keyword evidence="3" id="KW-0547">Nucleotide-binding</keyword>
<gene>
    <name evidence="9" type="ORF">AA314_06678</name>
    <name evidence="10" type="ORF">ATI61_102123</name>
</gene>
<protein>
    <submittedName>
        <fullName evidence="9">Glutamate-ammonia-ligase adenylyltransferase</fullName>
    </submittedName>
</protein>
<keyword evidence="12" id="KW-1185">Reference proteome</keyword>
<evidence type="ECO:0000256" key="3">
    <source>
        <dbReference type="ARBA" id="ARBA00022741"/>
    </source>
</evidence>
<dbReference type="KEGG" id="age:AA314_06678"/>
<dbReference type="GO" id="GO:0008882">
    <property type="term" value="F:[glutamate-ammonia-ligase] adenylyltransferase activity"/>
    <property type="evidence" value="ECO:0007669"/>
    <property type="project" value="InterPro"/>
</dbReference>
<keyword evidence="6" id="KW-0511">Multifunctional enzyme</keyword>
<dbReference type="GO" id="GO:0000820">
    <property type="term" value="P:regulation of glutamine family amino acid metabolic process"/>
    <property type="evidence" value="ECO:0007669"/>
    <property type="project" value="TreeGrafter"/>
</dbReference>
<keyword evidence="5" id="KW-0460">Magnesium</keyword>
<sequence>MTWTEETLRAEGFENPKRAAKELSALSAELGTPAAERIHEAAKRTSEPDELIAAFERIREGLRGLPETPLTRLLDWLPAVLHASTFVPRLLTTRPGLLRWLAGSRTLTREKPREHYRREALCATRRIAPTDAEGLYRRLRRYKYRELLRLMVRDATLRAPMSELGREQTALSEALIGAALSWAERSLQTKYGTPDTPGFCILGMGKLGGEDLNFSSDVDLIYLYRADGHTTGGTSGSLPTVQYYTRLGEAVTQALTKVTAEGFCYRVDLNLRPQGRAGAMVLSLPASLAYYETFGRMWERAALTKARAVAGDATLAEELLSELGPFIWRRSLDLSAVDGLRDLKAQIDMRGKASADDVKLGPGGIREVEFFVNALQLLQGGKDPSLREPRTMRALRKLERAGFVSGPDADALEEAYVFLRRVENRLQMLEERQTQALPTGERERRRLATSLGHADWETFRAELERHRRFVLEAFNTLLGQTARDEVPDEPLLALALDADLPPEQRQVALSQRGFEDPERALAELERLARVPHSPFTDGGSGVKAVRLLSELAQTPDPDQALLHFSDFLARLHQPEGYLRLLTGMPRASRRLFNLFGQSDYLSRIFLRHPELLDALVQAQLDEANKSTERIRQELGARLARHPDAEAKHGAMPRFKNEEVLRIGLNDIGGDLSVPEVARQLTAVADAILDECLFLALEEQRERYGLPLDASGQREGLVVIAMGKLGGYELGYHSDLDLIFVYSGNGQADTSGGSRGAVTHHEYFAKAVQRLMTLLQVQLREGHLYKIDARLRPSGNQGALVVSQDALREHHQKRAQLWERQALIKARPAAGDAVRFRTVRDEVLAPLVYERPLPPDAAAEIDRLRTRMERELAHENAHQLNPKLGQGGLVDVEFTVQYLQLVHGREHPRVRGTHTLAALEGLQAEGLLPPEDAEALRQGYLFLRRVENRLRLVHASSLAHMPTGGRPLAQLARRLGVLGTEPGETFLAQYRASAARVRDVYARVLRAPRSV</sequence>
<dbReference type="Pfam" id="PF03710">
    <property type="entry name" value="GlnE"/>
    <property type="match status" value="2"/>
</dbReference>
<evidence type="ECO:0000313" key="12">
    <source>
        <dbReference type="Proteomes" id="UP000256345"/>
    </source>
</evidence>
<dbReference type="SUPFAM" id="SSF81301">
    <property type="entry name" value="Nucleotidyltransferase"/>
    <property type="match status" value="2"/>
</dbReference>
<dbReference type="AlphaFoldDB" id="A0AAC8TGC6"/>
<evidence type="ECO:0000313" key="10">
    <source>
        <dbReference type="EMBL" id="REG35755.1"/>
    </source>
</evidence>
<evidence type="ECO:0000313" key="11">
    <source>
        <dbReference type="Proteomes" id="UP000035579"/>
    </source>
</evidence>
<dbReference type="PANTHER" id="PTHR30621:SF0">
    <property type="entry name" value="BIFUNCTIONAL GLUTAMINE SYNTHETASE ADENYLYLTRANSFERASE_ADENYLYL-REMOVING ENZYME"/>
    <property type="match status" value="1"/>
</dbReference>
<proteinExistence type="predicted"/>
<dbReference type="CDD" id="cd05401">
    <property type="entry name" value="NT_GlnE_GlnD_like"/>
    <property type="match status" value="2"/>
</dbReference>
<feature type="domain" description="PII-uridylyltransferase/Glutamine-synthetase adenylyltransferase" evidence="8">
    <location>
        <begin position="355"/>
        <end position="478"/>
    </location>
</feature>
<organism evidence="9 11">
    <name type="scientific">Archangium gephyra</name>
    <dbReference type="NCBI Taxonomy" id="48"/>
    <lineage>
        <taxon>Bacteria</taxon>
        <taxon>Pseudomonadati</taxon>
        <taxon>Myxococcota</taxon>
        <taxon>Myxococcia</taxon>
        <taxon>Myxococcales</taxon>
        <taxon>Cystobacterineae</taxon>
        <taxon>Archangiaceae</taxon>
        <taxon>Archangium</taxon>
    </lineage>
</organism>
<dbReference type="RefSeq" id="WP_047858690.1">
    <property type="nucleotide sequence ID" value="NZ_CP011509.1"/>
</dbReference>
<dbReference type="InterPro" id="IPR005190">
    <property type="entry name" value="GlnE_rpt_dom"/>
</dbReference>
<reference evidence="9 11" key="1">
    <citation type="submission" date="2015-05" db="EMBL/GenBank/DDBJ databases">
        <title>Genome assembly of Archangium gephyra DSM 2261.</title>
        <authorList>
            <person name="Sharma G."/>
            <person name="Subramanian S."/>
        </authorList>
    </citation>
    <scope>NUCLEOTIDE SEQUENCE [LARGE SCALE GENOMIC DNA]</scope>
    <source>
        <strain evidence="9 11">DSM 2261</strain>
    </source>
</reference>
<dbReference type="FunFam" id="1.20.120.330:FF:000005">
    <property type="entry name" value="Bifunctional glutamine synthetase adenylyltransferase/adenylyl-removing enzyme"/>
    <property type="match status" value="1"/>
</dbReference>
<evidence type="ECO:0000259" key="8">
    <source>
        <dbReference type="Pfam" id="PF08335"/>
    </source>
</evidence>
<dbReference type="Gene3D" id="1.20.120.1510">
    <property type="match status" value="1"/>
</dbReference>
<reference evidence="10 12" key="2">
    <citation type="submission" date="2018-08" db="EMBL/GenBank/DDBJ databases">
        <title>Genomic Encyclopedia of Archaeal and Bacterial Type Strains, Phase II (KMG-II): from individual species to whole genera.</title>
        <authorList>
            <person name="Goeker M."/>
        </authorList>
    </citation>
    <scope>NUCLEOTIDE SEQUENCE [LARGE SCALE GENOMIC DNA]</scope>
    <source>
        <strain evidence="10 12">DSM 2261</strain>
    </source>
</reference>
<dbReference type="Proteomes" id="UP000256345">
    <property type="component" value="Unassembled WGS sequence"/>
</dbReference>
<evidence type="ECO:0000313" key="9">
    <source>
        <dbReference type="EMBL" id="AKJ05052.1"/>
    </source>
</evidence>
<evidence type="ECO:0000256" key="6">
    <source>
        <dbReference type="ARBA" id="ARBA00023268"/>
    </source>
</evidence>
<dbReference type="Pfam" id="PF08335">
    <property type="entry name" value="GlnD_UR_UTase"/>
    <property type="match status" value="2"/>
</dbReference>